<feature type="compositionally biased region" description="Polar residues" evidence="2">
    <location>
        <begin position="32"/>
        <end position="42"/>
    </location>
</feature>
<dbReference type="CDD" id="cd00051">
    <property type="entry name" value="EFh"/>
    <property type="match status" value="1"/>
</dbReference>
<name>A0AAN8UZ10_9MAGN</name>
<evidence type="ECO:0000259" key="3">
    <source>
        <dbReference type="PROSITE" id="PS50222"/>
    </source>
</evidence>
<dbReference type="InterPro" id="IPR018247">
    <property type="entry name" value="EF_Hand_1_Ca_BS"/>
</dbReference>
<keyword evidence="1" id="KW-0106">Calcium</keyword>
<dbReference type="InterPro" id="IPR011992">
    <property type="entry name" value="EF-hand-dom_pair"/>
</dbReference>
<evidence type="ECO:0000256" key="1">
    <source>
        <dbReference type="ARBA" id="ARBA00022837"/>
    </source>
</evidence>
<keyword evidence="5" id="KW-1185">Reference proteome</keyword>
<dbReference type="SMART" id="SM00054">
    <property type="entry name" value="EFh"/>
    <property type="match status" value="1"/>
</dbReference>
<evidence type="ECO:0000313" key="5">
    <source>
        <dbReference type="Proteomes" id="UP001370490"/>
    </source>
</evidence>
<organism evidence="4 5">
    <name type="scientific">Dillenia turbinata</name>
    <dbReference type="NCBI Taxonomy" id="194707"/>
    <lineage>
        <taxon>Eukaryota</taxon>
        <taxon>Viridiplantae</taxon>
        <taxon>Streptophyta</taxon>
        <taxon>Embryophyta</taxon>
        <taxon>Tracheophyta</taxon>
        <taxon>Spermatophyta</taxon>
        <taxon>Magnoliopsida</taxon>
        <taxon>eudicotyledons</taxon>
        <taxon>Gunneridae</taxon>
        <taxon>Pentapetalae</taxon>
        <taxon>Dilleniales</taxon>
        <taxon>Dilleniaceae</taxon>
        <taxon>Dillenia</taxon>
    </lineage>
</organism>
<feature type="compositionally biased region" description="Basic and acidic residues" evidence="2">
    <location>
        <begin position="100"/>
        <end position="119"/>
    </location>
</feature>
<comment type="caution">
    <text evidence="4">The sequence shown here is derived from an EMBL/GenBank/DDBJ whole genome shotgun (WGS) entry which is preliminary data.</text>
</comment>
<dbReference type="InterPro" id="IPR002048">
    <property type="entry name" value="EF_hand_dom"/>
</dbReference>
<dbReference type="SUPFAM" id="SSF47473">
    <property type="entry name" value="EF-hand"/>
    <property type="match status" value="1"/>
</dbReference>
<gene>
    <name evidence="4" type="ORF">RJ641_016210</name>
</gene>
<dbReference type="PROSITE" id="PS00018">
    <property type="entry name" value="EF_HAND_1"/>
    <property type="match status" value="1"/>
</dbReference>
<feature type="region of interest" description="Disordered" evidence="2">
    <location>
        <begin position="1"/>
        <end position="50"/>
    </location>
</feature>
<dbReference type="Pfam" id="PF13499">
    <property type="entry name" value="EF-hand_7"/>
    <property type="match status" value="1"/>
</dbReference>
<feature type="domain" description="EF-hand" evidence="3">
    <location>
        <begin position="249"/>
        <end position="284"/>
    </location>
</feature>
<dbReference type="Proteomes" id="UP001370490">
    <property type="component" value="Unassembled WGS sequence"/>
</dbReference>
<dbReference type="AlphaFoldDB" id="A0AAN8UZ10"/>
<feature type="compositionally biased region" description="Basic and acidic residues" evidence="2">
    <location>
        <begin position="180"/>
        <end position="199"/>
    </location>
</feature>
<feature type="region of interest" description="Disordered" evidence="2">
    <location>
        <begin position="177"/>
        <end position="210"/>
    </location>
</feature>
<reference evidence="4 5" key="1">
    <citation type="submission" date="2023-12" db="EMBL/GenBank/DDBJ databases">
        <title>A high-quality genome assembly for Dillenia turbinata (Dilleniales).</title>
        <authorList>
            <person name="Chanderbali A."/>
        </authorList>
    </citation>
    <scope>NUCLEOTIDE SEQUENCE [LARGE SCALE GENOMIC DNA]</scope>
    <source>
        <strain evidence="4">LSX21</strain>
        <tissue evidence="4">Leaf</tissue>
    </source>
</reference>
<protein>
    <submittedName>
        <fullName evidence="4">EF-hand domain</fullName>
    </submittedName>
</protein>
<dbReference type="Gene3D" id="1.10.238.10">
    <property type="entry name" value="EF-hand"/>
    <property type="match status" value="1"/>
</dbReference>
<feature type="region of interest" description="Disordered" evidence="2">
    <location>
        <begin position="76"/>
        <end position="142"/>
    </location>
</feature>
<dbReference type="GO" id="GO:0005509">
    <property type="term" value="F:calcium ion binding"/>
    <property type="evidence" value="ECO:0007669"/>
    <property type="project" value="InterPro"/>
</dbReference>
<dbReference type="PROSITE" id="PS50222">
    <property type="entry name" value="EF_HAND_2"/>
    <property type="match status" value="1"/>
</dbReference>
<feature type="compositionally biased region" description="Basic residues" evidence="2">
    <location>
        <begin position="127"/>
        <end position="138"/>
    </location>
</feature>
<feature type="compositionally biased region" description="Acidic residues" evidence="2">
    <location>
        <begin position="13"/>
        <end position="28"/>
    </location>
</feature>
<evidence type="ECO:0000313" key="4">
    <source>
        <dbReference type="EMBL" id="KAK6920306.1"/>
    </source>
</evidence>
<proteinExistence type="predicted"/>
<evidence type="ECO:0000256" key="2">
    <source>
        <dbReference type="SAM" id="MobiDB-lite"/>
    </source>
</evidence>
<dbReference type="EMBL" id="JBAMMX010000021">
    <property type="protein sequence ID" value="KAK6920306.1"/>
    <property type="molecule type" value="Genomic_DNA"/>
</dbReference>
<accession>A0AAN8UZ10</accession>
<sequence>MAKHEQPQSGSEPGDETETGSDSSAEELESPRPSNGDNNQKISEYEKQRLERIKENRARLEAFGIPNLSSLLFKTSATKQQDKRKGKVKVVDEGDDDDDYKPHADEEKGSSSCSEKSDSEYSASLLRKVKKGKAKPKKTVASQKLAGNAEFVDEDEAVMQAIALSLKDSNEVLDMAPGEASKKSDGNVADERKLNNESGKRRRKRPATSRVQMTEDDIILHFFEIGESVEGSITLRDLRRVAKDHDFTWTEKELADMIHCFDDDGDGKLSLDDFRKIVSRCNMLPPSEGTL</sequence>